<protein>
    <submittedName>
        <fullName evidence="1">Uncharacterized protein</fullName>
    </submittedName>
</protein>
<dbReference type="AlphaFoldDB" id="A0A2M7B856"/>
<organism evidence="1 2">
    <name type="scientific">Candidatus Wolfebacteria bacterium CG03_land_8_20_14_0_80_36_15</name>
    <dbReference type="NCBI Taxonomy" id="1975067"/>
    <lineage>
        <taxon>Bacteria</taxon>
        <taxon>Candidatus Wolfeibacteriota</taxon>
    </lineage>
</organism>
<dbReference type="EMBL" id="PEVH01000017">
    <property type="protein sequence ID" value="PIU99306.1"/>
    <property type="molecule type" value="Genomic_DNA"/>
</dbReference>
<accession>A0A2M7B856</accession>
<comment type="caution">
    <text evidence="1">The sequence shown here is derived from an EMBL/GenBank/DDBJ whole genome shotgun (WGS) entry which is preliminary data.</text>
</comment>
<dbReference type="Proteomes" id="UP000230131">
    <property type="component" value="Unassembled WGS sequence"/>
</dbReference>
<name>A0A2M7B856_9BACT</name>
<evidence type="ECO:0000313" key="2">
    <source>
        <dbReference type="Proteomes" id="UP000230131"/>
    </source>
</evidence>
<evidence type="ECO:0000313" key="1">
    <source>
        <dbReference type="EMBL" id="PIU99306.1"/>
    </source>
</evidence>
<proteinExistence type="predicted"/>
<sequence>MPPRHSLRQVSAPLRPKDTSQQLYLRKAAGNSINSQANCFEEHPAVILGLVSEQSEEPE</sequence>
<reference evidence="2" key="1">
    <citation type="submission" date="2017-09" db="EMBL/GenBank/DDBJ databases">
        <title>Depth-based differentiation of microbial function through sediment-hosted aquifers and enrichment of novel symbionts in the deep terrestrial subsurface.</title>
        <authorList>
            <person name="Probst A.J."/>
            <person name="Ladd B."/>
            <person name="Jarett J.K."/>
            <person name="Geller-Mcgrath D.E."/>
            <person name="Sieber C.M.K."/>
            <person name="Emerson J.B."/>
            <person name="Anantharaman K."/>
            <person name="Thomas B.C."/>
            <person name="Malmstrom R."/>
            <person name="Stieglmeier M."/>
            <person name="Klingl A."/>
            <person name="Woyke T."/>
            <person name="Ryan C.M."/>
            <person name="Banfield J.F."/>
        </authorList>
    </citation>
    <scope>NUCLEOTIDE SEQUENCE [LARGE SCALE GENOMIC DNA]</scope>
</reference>
<gene>
    <name evidence="1" type="ORF">COS59_00440</name>
</gene>